<proteinExistence type="predicted"/>
<dbReference type="InterPro" id="IPR006827">
    <property type="entry name" value="Lant_deHydtase_N"/>
</dbReference>
<reference evidence="2 3" key="1">
    <citation type="submission" date="2019-06" db="EMBL/GenBank/DDBJ databases">
        <title>Sequencing the genomes of 1000 actinobacteria strains.</title>
        <authorList>
            <person name="Klenk H.-P."/>
        </authorList>
    </citation>
    <scope>NUCLEOTIDE SEQUENCE [LARGE SCALE GENOMIC DNA]</scope>
    <source>
        <strain evidence="2 3">DSM 44819</strain>
    </source>
</reference>
<organism evidence="2 3">
    <name type="scientific">Salinispora arenicola</name>
    <dbReference type="NCBI Taxonomy" id="168697"/>
    <lineage>
        <taxon>Bacteria</taxon>
        <taxon>Bacillati</taxon>
        <taxon>Actinomycetota</taxon>
        <taxon>Actinomycetes</taxon>
        <taxon>Micromonosporales</taxon>
        <taxon>Micromonosporaceae</taxon>
        <taxon>Salinispora</taxon>
    </lineage>
</organism>
<dbReference type="EMBL" id="VFOL01000001">
    <property type="protein sequence ID" value="TQL39151.1"/>
    <property type="molecule type" value="Genomic_DNA"/>
</dbReference>
<evidence type="ECO:0000313" key="2">
    <source>
        <dbReference type="EMBL" id="TQL39151.1"/>
    </source>
</evidence>
<dbReference type="AlphaFoldDB" id="A0A542XTI7"/>
<dbReference type="Proteomes" id="UP000315983">
    <property type="component" value="Unassembled WGS sequence"/>
</dbReference>
<sequence>MPMESTAGADFTLTPLPGATNWSVLSPVVVRTTGLPADLLEQLTWATPVDGEAPFYEEIHRTSKVLVEITGLNLFREALAWQNQNIYSILDSYARTGQEPERRSRKRQREYALARYLARYCGKTETIGFFGPVGWGILTDSSGHVAQRPGGALLSERRTVAEAWAVRRIAAALAADPEIARWLPVRVRSHYSIRDGALHRPYATPRPLSELELAVLDSCDGQCPRTRVTQQVAVALDINQDVAEACVTDLIGRRVLVAGANLPLDPSSAAVLDARIAAIGDEAARRRAADMVAPFFAALRDLAVAGGDPDSVTAAQTTLGQVFREVAGGDEQRRPGRMYAGRGLAYDDCLRDLSVDFGADFLARVSEGMRGMLTIAQWLTWQTATVYEAHLRRKWSGETHRLDTVWFDLLHDFLGSAPKPMDDVLAEFRARWRQLVTELHASASGWTFDPGEFQEAAERLFAAPSLGWPGGAIHSPDFQLVSHSPDGVRTDDYDVVLGEFHLGMPTITGPIFEPSLGEDYPLSRYLQSRLGRSVVPVFPDWWPRNTGRTVLGLPVPGDLSFAFSDVDGAPSDTIPLTAIEVGVDDGAVFVELPDRRRLAFGDFFSFFLSLMVVDAWKGTSAEAHTPRISVGRFILTRESWRVDVAGQPFTRKASEYESYQAVNQWRRSLGCPDRVYVKLSSEVKPLYVDFGSPILVLSFLAMLRGALKRPNSSTEITLSEALPTPAQAWVVDKAGRTYFGEVRMALLAGQTNPSPAG</sequence>
<comment type="caution">
    <text evidence="2">The sequence shown here is derived from an EMBL/GenBank/DDBJ whole genome shotgun (WGS) entry which is preliminary data.</text>
</comment>
<gene>
    <name evidence="2" type="ORF">FB564_4388</name>
</gene>
<feature type="domain" description="Lantibiotic dehydratase N-terminal" evidence="1">
    <location>
        <begin position="616"/>
        <end position="693"/>
    </location>
</feature>
<evidence type="ECO:0000259" key="1">
    <source>
        <dbReference type="Pfam" id="PF04738"/>
    </source>
</evidence>
<evidence type="ECO:0000313" key="3">
    <source>
        <dbReference type="Proteomes" id="UP000315983"/>
    </source>
</evidence>
<feature type="domain" description="Lantibiotic dehydratase N-terminal" evidence="1">
    <location>
        <begin position="74"/>
        <end position="310"/>
    </location>
</feature>
<accession>A0A542XTI7</accession>
<name>A0A542XTI7_SALAC</name>
<protein>
    <submittedName>
        <fullName evidence="2">Lantibiotic biosynthesis dehydratase-like protein</fullName>
    </submittedName>
</protein>
<dbReference type="Pfam" id="PF04738">
    <property type="entry name" value="Lant_dehydr_N"/>
    <property type="match status" value="2"/>
</dbReference>